<dbReference type="PANTHER" id="PTHR42852:SF13">
    <property type="entry name" value="PROTEIN DIPZ"/>
    <property type="match status" value="1"/>
</dbReference>
<organism evidence="4 5">
    <name type="scientific">Bradyrhizobium denitrificans</name>
    <dbReference type="NCBI Taxonomy" id="2734912"/>
    <lineage>
        <taxon>Bacteria</taxon>
        <taxon>Pseudomonadati</taxon>
        <taxon>Pseudomonadota</taxon>
        <taxon>Alphaproteobacteria</taxon>
        <taxon>Hyphomicrobiales</taxon>
        <taxon>Nitrobacteraceae</taxon>
        <taxon>Bradyrhizobium</taxon>
    </lineage>
</organism>
<keyword evidence="1" id="KW-0676">Redox-active center</keyword>
<feature type="chain" id="PRO_5046582161" evidence="2">
    <location>
        <begin position="29"/>
        <end position="168"/>
    </location>
</feature>
<dbReference type="PROSITE" id="PS51352">
    <property type="entry name" value="THIOREDOXIN_2"/>
    <property type="match status" value="1"/>
</dbReference>
<feature type="domain" description="Thioredoxin" evidence="3">
    <location>
        <begin position="30"/>
        <end position="168"/>
    </location>
</feature>
<name>A0ABS5GH91_9BRAD</name>
<feature type="signal peptide" evidence="2">
    <location>
        <begin position="1"/>
        <end position="28"/>
    </location>
</feature>
<dbReference type="InterPro" id="IPR000866">
    <property type="entry name" value="AhpC/TSA"/>
</dbReference>
<proteinExistence type="predicted"/>
<dbReference type="EMBL" id="JAFCLK010000046">
    <property type="protein sequence ID" value="MBR1140705.1"/>
    <property type="molecule type" value="Genomic_DNA"/>
</dbReference>
<evidence type="ECO:0000313" key="5">
    <source>
        <dbReference type="Proteomes" id="UP001314635"/>
    </source>
</evidence>
<dbReference type="RefSeq" id="WP_012041678.1">
    <property type="nucleotide sequence ID" value="NZ_JAFCLK010000046.1"/>
</dbReference>
<dbReference type="InterPro" id="IPR017937">
    <property type="entry name" value="Thioredoxin_CS"/>
</dbReference>
<evidence type="ECO:0000313" key="4">
    <source>
        <dbReference type="EMBL" id="MBR1140705.1"/>
    </source>
</evidence>
<dbReference type="InterPro" id="IPR036249">
    <property type="entry name" value="Thioredoxin-like_sf"/>
</dbReference>
<keyword evidence="5" id="KW-1185">Reference proteome</keyword>
<dbReference type="InterPro" id="IPR013766">
    <property type="entry name" value="Thioredoxin_domain"/>
</dbReference>
<evidence type="ECO:0000256" key="2">
    <source>
        <dbReference type="SAM" id="SignalP"/>
    </source>
</evidence>
<protein>
    <submittedName>
        <fullName evidence="4">TlpA family protein disulfide reductase</fullName>
    </submittedName>
</protein>
<dbReference type="Gene3D" id="3.40.30.10">
    <property type="entry name" value="Glutaredoxin"/>
    <property type="match status" value="1"/>
</dbReference>
<gene>
    <name evidence="4" type="ORF">JQ619_33625</name>
</gene>
<dbReference type="Pfam" id="PF00578">
    <property type="entry name" value="AhpC-TSA"/>
    <property type="match status" value="1"/>
</dbReference>
<sequence>MPIRARSRRTVPLVAGIIAVAMWGAASAAPAIDEAAPPLIVSALGGETLDLGKMRGKVVLVNYWATWCAPCRRELPVLNAFYRRYHERGLELIGISADRPEDFGKMRKISGTLAYPTSTLERISQDGFGPPEGFPLTFVIDRDGVVRDKFIDVREQLLRDVVLPLLPH</sequence>
<evidence type="ECO:0000259" key="3">
    <source>
        <dbReference type="PROSITE" id="PS51352"/>
    </source>
</evidence>
<evidence type="ECO:0000256" key="1">
    <source>
        <dbReference type="ARBA" id="ARBA00023284"/>
    </source>
</evidence>
<reference evidence="5" key="1">
    <citation type="journal article" date="2021" name="ISME J.">
        <title>Evolutionary origin and ecological implication of a unique nif island in free-living Bradyrhizobium lineages.</title>
        <authorList>
            <person name="Tao J."/>
        </authorList>
    </citation>
    <scope>NUCLEOTIDE SEQUENCE [LARGE SCALE GENOMIC DNA]</scope>
    <source>
        <strain evidence="5">SZCCT0094</strain>
    </source>
</reference>
<accession>A0ABS5GH91</accession>
<dbReference type="PROSITE" id="PS00194">
    <property type="entry name" value="THIOREDOXIN_1"/>
    <property type="match status" value="1"/>
</dbReference>
<dbReference type="InterPro" id="IPR050553">
    <property type="entry name" value="Thioredoxin_ResA/DsbE_sf"/>
</dbReference>
<dbReference type="CDD" id="cd02966">
    <property type="entry name" value="TlpA_like_family"/>
    <property type="match status" value="1"/>
</dbReference>
<keyword evidence="2" id="KW-0732">Signal</keyword>
<dbReference type="Proteomes" id="UP001314635">
    <property type="component" value="Unassembled WGS sequence"/>
</dbReference>
<comment type="caution">
    <text evidence="4">The sequence shown here is derived from an EMBL/GenBank/DDBJ whole genome shotgun (WGS) entry which is preliminary data.</text>
</comment>
<dbReference type="PANTHER" id="PTHR42852">
    <property type="entry name" value="THIOL:DISULFIDE INTERCHANGE PROTEIN DSBE"/>
    <property type="match status" value="1"/>
</dbReference>
<dbReference type="SUPFAM" id="SSF52833">
    <property type="entry name" value="Thioredoxin-like"/>
    <property type="match status" value="1"/>
</dbReference>